<comment type="caution">
    <text evidence="2">The sequence shown here is derived from an EMBL/GenBank/DDBJ whole genome shotgun (WGS) entry which is preliminary data.</text>
</comment>
<name>A0AA43ZAR1_9GAMM</name>
<evidence type="ECO:0000256" key="1">
    <source>
        <dbReference type="SAM" id="Phobius"/>
    </source>
</evidence>
<reference evidence="2" key="1">
    <citation type="submission" date="2020-03" db="EMBL/GenBank/DDBJ databases">
        <title>Genome assembly of Azotobacter chroococcum W5.</title>
        <authorList>
            <person name="Kannepalli A."/>
        </authorList>
    </citation>
    <scope>NUCLEOTIDE SEQUENCE</scope>
    <source>
        <strain evidence="2">W5</strain>
    </source>
</reference>
<keyword evidence="1" id="KW-0812">Transmembrane</keyword>
<feature type="transmembrane region" description="Helical" evidence="1">
    <location>
        <begin position="6"/>
        <end position="27"/>
    </location>
</feature>
<gene>
    <name evidence="2" type="primary">bcsF</name>
    <name evidence="2" type="ORF">HA520_19655</name>
</gene>
<dbReference type="InterPro" id="IPR019995">
    <property type="entry name" value="Cellulose_BcsF/YhjT"/>
</dbReference>
<dbReference type="RefSeq" id="WP_131339738.1">
    <property type="nucleotide sequence ID" value="NZ_JAAPAP010000021.1"/>
</dbReference>
<dbReference type="Proteomes" id="UP000736384">
    <property type="component" value="Unassembled WGS sequence"/>
</dbReference>
<organism evidence="2 3">
    <name type="scientific">Azotobacter chroococcum</name>
    <dbReference type="NCBI Taxonomy" id="353"/>
    <lineage>
        <taxon>Bacteria</taxon>
        <taxon>Pseudomonadati</taxon>
        <taxon>Pseudomonadota</taxon>
        <taxon>Gammaproteobacteria</taxon>
        <taxon>Pseudomonadales</taxon>
        <taxon>Pseudomonadaceae</taxon>
        <taxon>Azotobacter</taxon>
    </lineage>
</organism>
<sequence length="66" mass="7273">MSYSDALQLIGATILLTLPLGLLLGCLGGRLPGLLERFLPPRYLRAHPVRRRQPADAPTSESHEPR</sequence>
<accession>A0AA43ZAR1</accession>
<evidence type="ECO:0000313" key="3">
    <source>
        <dbReference type="Proteomes" id="UP000736384"/>
    </source>
</evidence>
<proteinExistence type="predicted"/>
<keyword evidence="1" id="KW-0472">Membrane</keyword>
<protein>
    <submittedName>
        <fullName evidence="2">Cellulose biosynthesis protein BcsF</fullName>
    </submittedName>
</protein>
<dbReference type="Pfam" id="PF11120">
    <property type="entry name" value="CBP_BcsF"/>
    <property type="match status" value="1"/>
</dbReference>
<dbReference type="AlphaFoldDB" id="A0AA43ZAR1"/>
<evidence type="ECO:0000313" key="2">
    <source>
        <dbReference type="EMBL" id="NHN79467.1"/>
    </source>
</evidence>
<keyword evidence="1" id="KW-1133">Transmembrane helix</keyword>
<dbReference type="EMBL" id="JAAPAP010000021">
    <property type="protein sequence ID" value="NHN79467.1"/>
    <property type="molecule type" value="Genomic_DNA"/>
</dbReference>